<dbReference type="InterPro" id="IPR002048">
    <property type="entry name" value="EF_hand_dom"/>
</dbReference>
<dbReference type="EMBL" id="CAJNJA010035521">
    <property type="protein sequence ID" value="CAE7708061.1"/>
    <property type="molecule type" value="Genomic_DNA"/>
</dbReference>
<dbReference type="InterPro" id="IPR011992">
    <property type="entry name" value="EF-hand-dom_pair"/>
</dbReference>
<keyword evidence="3" id="KW-1185">Reference proteome</keyword>
<dbReference type="Proteomes" id="UP000601435">
    <property type="component" value="Unassembled WGS sequence"/>
</dbReference>
<feature type="domain" description="EF-hand" evidence="1">
    <location>
        <begin position="103"/>
        <end position="126"/>
    </location>
</feature>
<dbReference type="AlphaFoldDB" id="A0A812X1C5"/>
<dbReference type="OrthoDB" id="439233at2759"/>
<dbReference type="PROSITE" id="PS50222">
    <property type="entry name" value="EF_HAND_2"/>
    <property type="match status" value="1"/>
</dbReference>
<sequence>AELAARRPSLTKELDQLMENLKKDPTEEGFTQSEVSRLYSGFRRFMMPGSIDVHKDDIFELLTFLGCVFLDRVEVRALMDKTTKYDYMAFDDFESFMGKYAQYCQERYRVIFDRFDEDGSGTISIE</sequence>
<gene>
    <name evidence="2" type="ORF">SNEC2469_LOCUS20416</name>
</gene>
<organism evidence="2 3">
    <name type="scientific">Symbiodinium necroappetens</name>
    <dbReference type="NCBI Taxonomy" id="1628268"/>
    <lineage>
        <taxon>Eukaryota</taxon>
        <taxon>Sar</taxon>
        <taxon>Alveolata</taxon>
        <taxon>Dinophyceae</taxon>
        <taxon>Suessiales</taxon>
        <taxon>Symbiodiniaceae</taxon>
        <taxon>Symbiodinium</taxon>
    </lineage>
</organism>
<feature type="non-terminal residue" evidence="2">
    <location>
        <position position="1"/>
    </location>
</feature>
<name>A0A812X1C5_9DINO</name>
<evidence type="ECO:0000259" key="1">
    <source>
        <dbReference type="PROSITE" id="PS50222"/>
    </source>
</evidence>
<evidence type="ECO:0000313" key="3">
    <source>
        <dbReference type="Proteomes" id="UP000601435"/>
    </source>
</evidence>
<dbReference type="Gene3D" id="1.10.238.10">
    <property type="entry name" value="EF-hand"/>
    <property type="match status" value="1"/>
</dbReference>
<dbReference type="SUPFAM" id="SSF47473">
    <property type="entry name" value="EF-hand"/>
    <property type="match status" value="1"/>
</dbReference>
<reference evidence="2" key="1">
    <citation type="submission" date="2021-02" db="EMBL/GenBank/DDBJ databases">
        <authorList>
            <person name="Dougan E. K."/>
            <person name="Rhodes N."/>
            <person name="Thang M."/>
            <person name="Chan C."/>
        </authorList>
    </citation>
    <scope>NUCLEOTIDE SEQUENCE</scope>
</reference>
<dbReference type="GO" id="GO:0005509">
    <property type="term" value="F:calcium ion binding"/>
    <property type="evidence" value="ECO:0007669"/>
    <property type="project" value="InterPro"/>
</dbReference>
<feature type="non-terminal residue" evidence="2">
    <location>
        <position position="126"/>
    </location>
</feature>
<accession>A0A812X1C5</accession>
<protein>
    <recommendedName>
        <fullName evidence="1">EF-hand domain-containing protein</fullName>
    </recommendedName>
</protein>
<comment type="caution">
    <text evidence="2">The sequence shown here is derived from an EMBL/GenBank/DDBJ whole genome shotgun (WGS) entry which is preliminary data.</text>
</comment>
<evidence type="ECO:0000313" key="2">
    <source>
        <dbReference type="EMBL" id="CAE7708061.1"/>
    </source>
</evidence>
<proteinExistence type="predicted"/>